<keyword evidence="1" id="KW-1133">Transmembrane helix</keyword>
<proteinExistence type="predicted"/>
<dbReference type="Proteomes" id="UP000317010">
    <property type="component" value="Unassembled WGS sequence"/>
</dbReference>
<organism evidence="2 3">
    <name type="scientific">Mucilaginibacter frigoritolerans</name>
    <dbReference type="NCBI Taxonomy" id="652788"/>
    <lineage>
        <taxon>Bacteria</taxon>
        <taxon>Pseudomonadati</taxon>
        <taxon>Bacteroidota</taxon>
        <taxon>Sphingobacteriia</taxon>
        <taxon>Sphingobacteriales</taxon>
        <taxon>Sphingobacteriaceae</taxon>
        <taxon>Mucilaginibacter</taxon>
    </lineage>
</organism>
<reference evidence="2 3" key="1">
    <citation type="submission" date="2019-07" db="EMBL/GenBank/DDBJ databases">
        <title>Genomic Encyclopedia of Archaeal and Bacterial Type Strains, Phase II (KMG-II): from individual species to whole genera.</title>
        <authorList>
            <person name="Goeker M."/>
        </authorList>
    </citation>
    <scope>NUCLEOTIDE SEQUENCE [LARGE SCALE GENOMIC DNA]</scope>
    <source>
        <strain evidence="2 3">ATCC BAA-1854</strain>
    </source>
</reference>
<keyword evidence="1" id="KW-0472">Membrane</keyword>
<protein>
    <submittedName>
        <fullName evidence="2">Uncharacterized protein</fullName>
    </submittedName>
</protein>
<gene>
    <name evidence="2" type="ORF">JN11_04592</name>
</gene>
<accession>A0A562TMK0</accession>
<evidence type="ECO:0000313" key="2">
    <source>
        <dbReference type="EMBL" id="TWI94811.1"/>
    </source>
</evidence>
<evidence type="ECO:0000313" key="3">
    <source>
        <dbReference type="Proteomes" id="UP000317010"/>
    </source>
</evidence>
<comment type="caution">
    <text evidence="2">The sequence shown here is derived from an EMBL/GenBank/DDBJ whole genome shotgun (WGS) entry which is preliminary data.</text>
</comment>
<keyword evidence="3" id="KW-1185">Reference proteome</keyword>
<sequence length="128" mass="15207">MLKRLTIWFLIFAIFIANFAMVFVYMGFKLNQQYIAQNLCINRFKPSIHCNGHCYFMRKIRQAEENEKKQSTKGNSGRVEISFFQEPFSISFIEPIISDKAATSFRFFVYRYISQYLNSIFRPPKSLV</sequence>
<name>A0A562TMK0_9SPHI</name>
<dbReference type="AlphaFoldDB" id="A0A562TMK0"/>
<keyword evidence="1" id="KW-0812">Transmembrane</keyword>
<evidence type="ECO:0000256" key="1">
    <source>
        <dbReference type="SAM" id="Phobius"/>
    </source>
</evidence>
<dbReference type="EMBL" id="VLLI01000018">
    <property type="protein sequence ID" value="TWI94811.1"/>
    <property type="molecule type" value="Genomic_DNA"/>
</dbReference>
<feature type="transmembrane region" description="Helical" evidence="1">
    <location>
        <begin position="6"/>
        <end position="28"/>
    </location>
</feature>